<accession>A0A5Z5RAG3</accession>
<reference evidence="2" key="1">
    <citation type="submission" date="2018-07" db="EMBL/GenBank/DDBJ databases">
        <authorList>
            <consortium name="NARMS: The National Antimicrobial Resistance Monitoring System"/>
        </authorList>
    </citation>
    <scope>NUCLEOTIDE SEQUENCE</scope>
    <source>
        <strain evidence="2">FSIS1605546</strain>
    </source>
</reference>
<protein>
    <submittedName>
        <fullName evidence="2">ATP-binding protein</fullName>
    </submittedName>
</protein>
<dbReference type="EMBL" id="AAKIZQ010000020">
    <property type="protein sequence ID" value="ECS2541577.1"/>
    <property type="molecule type" value="Genomic_DNA"/>
</dbReference>
<proteinExistence type="predicted"/>
<sequence>MDKSAIISVLIRLLSEKREGLILLNGEWGVGKTFFLQHEFKKYYSHKNQFYISVLGLNSLQDFKDKMLSVTYLENPPDIEIITELASNVTTAITKEENTGRLAGKIISTFAGAMQHYVLKDLSGVFIIDDLERIPQTLRDEIATFCLQNYQNNKMLDYILVGNFSKQSNNALNHKEKVISDEIYFSINNLSEILDKKLEKTQGNYRDIIKQVIIGFEETNIRIINRVIVKLLPFFEQTTQDRDISDIDIKNLVSSLCAHIILKEKFNYKENEFHENIVSSSYRTISTTPESEQNKISEEENNLLSIIAYKNYNNKMAPYCFNEISHKDILPYVFTYNTPPKKDDYAGLARPELYSISEDDYQEEITKTILKSNSPNLSTWLTATNNYIRLSESEYIPRVDALDENTIKQNMFSFSDHEIKSYFHETVPNINSIPLHILKHDGDDLYNFFVEKYIEITEKEKIQELRNKMVNDGWTAIDMDIYHSDFKYKALETLDVDLIINAIQNSWSIYDIQIFSNHLLSVYNFSNLCDFLSNELPHLKKLDEFLNSYLDEIKISFRRGAIIELKNSVKKVKESLEKSISLINKT</sequence>
<organism evidence="2">
    <name type="scientific">Salmonella derby</name>
    <dbReference type="NCBI Taxonomy" id="28144"/>
    <lineage>
        <taxon>Bacteria</taxon>
        <taxon>Pseudomonadati</taxon>
        <taxon>Pseudomonadota</taxon>
        <taxon>Gammaproteobacteria</taxon>
        <taxon>Enterobacterales</taxon>
        <taxon>Enterobacteriaceae</taxon>
        <taxon>Salmonella</taxon>
    </lineage>
</organism>
<keyword evidence="2" id="KW-0067">ATP-binding</keyword>
<evidence type="ECO:0000259" key="1">
    <source>
        <dbReference type="Pfam" id="PF07693"/>
    </source>
</evidence>
<feature type="domain" description="KAP NTPase" evidence="1">
    <location>
        <begin position="6"/>
        <end position="53"/>
    </location>
</feature>
<dbReference type="InterPro" id="IPR027417">
    <property type="entry name" value="P-loop_NTPase"/>
</dbReference>
<dbReference type="Pfam" id="PF07693">
    <property type="entry name" value="KAP_NTPase"/>
    <property type="match status" value="1"/>
</dbReference>
<name>A0A5Z5RAG3_SALDE</name>
<dbReference type="AlphaFoldDB" id="A0A5Z5RAG3"/>
<dbReference type="SUPFAM" id="SSF52540">
    <property type="entry name" value="P-loop containing nucleoside triphosphate hydrolases"/>
    <property type="match status" value="1"/>
</dbReference>
<dbReference type="GO" id="GO:0005524">
    <property type="term" value="F:ATP binding"/>
    <property type="evidence" value="ECO:0007669"/>
    <property type="project" value="UniProtKB-KW"/>
</dbReference>
<dbReference type="InterPro" id="IPR011646">
    <property type="entry name" value="KAP_P-loop"/>
</dbReference>
<keyword evidence="2" id="KW-0547">Nucleotide-binding</keyword>
<evidence type="ECO:0000313" key="2">
    <source>
        <dbReference type="EMBL" id="ECS2541577.1"/>
    </source>
</evidence>
<gene>
    <name evidence="2" type="ORF">AX397_18870</name>
</gene>
<comment type="caution">
    <text evidence="2">The sequence shown here is derived from an EMBL/GenBank/DDBJ whole genome shotgun (WGS) entry which is preliminary data.</text>
</comment>
<dbReference type="Gene3D" id="3.40.50.300">
    <property type="entry name" value="P-loop containing nucleotide triphosphate hydrolases"/>
    <property type="match status" value="1"/>
</dbReference>